<dbReference type="EMBL" id="KI689768">
    <property type="protein sequence ID" value="ETK71721.1"/>
    <property type="molecule type" value="Genomic_DNA"/>
</dbReference>
<protein>
    <submittedName>
        <fullName evidence="1">Uncharacterized protein</fullName>
    </submittedName>
</protein>
<sequence length="50" mass="5528">MTAAATTAAIYTTLARRTSSKPSTRDTRTTRVSRASTRIWYSEISSTTRS</sequence>
<reference evidence="1" key="1">
    <citation type="submission" date="2013-11" db="EMBL/GenBank/DDBJ databases">
        <title>The Genome Sequence of Phytophthora parasitica CJ02B3.</title>
        <authorList>
            <consortium name="The Broad Institute Genomics Platform"/>
            <person name="Russ C."/>
            <person name="Tyler B."/>
            <person name="Panabieres F."/>
            <person name="Shan W."/>
            <person name="Tripathy S."/>
            <person name="Grunwald N."/>
            <person name="Machado M."/>
            <person name="Johnson C.S."/>
            <person name="Arredondo F."/>
            <person name="Hong C."/>
            <person name="Coffey M."/>
            <person name="Young S.K."/>
            <person name="Zeng Q."/>
            <person name="Gargeya S."/>
            <person name="Fitzgerald M."/>
            <person name="Abouelleil A."/>
            <person name="Alvarado L."/>
            <person name="Chapman S.B."/>
            <person name="Gainer-Dewar J."/>
            <person name="Goldberg J."/>
            <person name="Griggs A."/>
            <person name="Gujja S."/>
            <person name="Hansen M."/>
            <person name="Howarth C."/>
            <person name="Imamovic A."/>
            <person name="Ireland A."/>
            <person name="Larimer J."/>
            <person name="McCowan C."/>
            <person name="Murphy C."/>
            <person name="Pearson M."/>
            <person name="Poon T.W."/>
            <person name="Priest M."/>
            <person name="Roberts A."/>
            <person name="Saif S."/>
            <person name="Shea T."/>
            <person name="Sykes S."/>
            <person name="Wortman J."/>
            <person name="Nusbaum C."/>
            <person name="Birren B."/>
        </authorList>
    </citation>
    <scope>NUCLEOTIDE SEQUENCE [LARGE SCALE GENOMIC DNA]</scope>
    <source>
        <strain evidence="1">CJ02B3</strain>
    </source>
</reference>
<accession>W2FP70</accession>
<name>W2FP70_PHYNI</name>
<organism evidence="1">
    <name type="scientific">Phytophthora nicotianae</name>
    <name type="common">Potato buckeye rot agent</name>
    <name type="synonym">Phytophthora parasitica</name>
    <dbReference type="NCBI Taxonomy" id="4792"/>
    <lineage>
        <taxon>Eukaryota</taxon>
        <taxon>Sar</taxon>
        <taxon>Stramenopiles</taxon>
        <taxon>Oomycota</taxon>
        <taxon>Peronosporomycetes</taxon>
        <taxon>Peronosporales</taxon>
        <taxon>Peronosporaceae</taxon>
        <taxon>Phytophthora</taxon>
    </lineage>
</organism>
<evidence type="ECO:0000313" key="1">
    <source>
        <dbReference type="EMBL" id="ETK71721.1"/>
    </source>
</evidence>
<gene>
    <name evidence="1" type="ORF">L915_21082</name>
</gene>
<dbReference type="AlphaFoldDB" id="W2FP70"/>
<proteinExistence type="predicted"/>
<dbReference type="Proteomes" id="UP000053236">
    <property type="component" value="Unassembled WGS sequence"/>
</dbReference>